<evidence type="ECO:0000259" key="1">
    <source>
        <dbReference type="PROSITE" id="PS51725"/>
    </source>
</evidence>
<dbReference type="Gene3D" id="3.30.70.100">
    <property type="match status" value="1"/>
</dbReference>
<evidence type="ECO:0000313" key="2">
    <source>
        <dbReference type="EMBL" id="MCH7322560.1"/>
    </source>
</evidence>
<gene>
    <name evidence="2" type="ORF">LZ480_11715</name>
</gene>
<dbReference type="GO" id="GO:0004497">
    <property type="term" value="F:monooxygenase activity"/>
    <property type="evidence" value="ECO:0007669"/>
    <property type="project" value="UniProtKB-KW"/>
</dbReference>
<keyword evidence="2" id="KW-0503">Monooxygenase</keyword>
<dbReference type="InterPro" id="IPR007138">
    <property type="entry name" value="ABM_dom"/>
</dbReference>
<dbReference type="EMBL" id="JAKZFC010000004">
    <property type="protein sequence ID" value="MCH7322560.1"/>
    <property type="molecule type" value="Genomic_DNA"/>
</dbReference>
<name>A0ABS9UEJ1_9BACL</name>
<dbReference type="InterPro" id="IPR011008">
    <property type="entry name" value="Dimeric_a/b-barrel"/>
</dbReference>
<dbReference type="SUPFAM" id="SSF54909">
    <property type="entry name" value="Dimeric alpha+beta barrel"/>
    <property type="match status" value="1"/>
</dbReference>
<proteinExistence type="predicted"/>
<feature type="domain" description="ABM" evidence="1">
    <location>
        <begin position="2"/>
        <end position="98"/>
    </location>
</feature>
<dbReference type="InterPro" id="IPR050404">
    <property type="entry name" value="Heme-degrading_MO"/>
</dbReference>
<keyword evidence="2" id="KW-0560">Oxidoreductase</keyword>
<keyword evidence="3" id="KW-1185">Reference proteome</keyword>
<protein>
    <submittedName>
        <fullName evidence="2">Antibiotic biosynthesis monooxygenase</fullName>
    </submittedName>
</protein>
<dbReference type="PROSITE" id="PS51725">
    <property type="entry name" value="ABM"/>
    <property type="match status" value="1"/>
</dbReference>
<accession>A0ABS9UEJ1</accession>
<sequence length="104" mass="11694">MFTVTNRICVKKGFGHKMAPAFIASKSLLNWDGFNKVEVNVCTQPEDHDEMNIMSYWDTLEQFESWRISDDFKAIHSRQASGSGESPVISNRVVISEIAGVLAK</sequence>
<comment type="caution">
    <text evidence="2">The sequence shown here is derived from an EMBL/GenBank/DDBJ whole genome shotgun (WGS) entry which is preliminary data.</text>
</comment>
<dbReference type="Proteomes" id="UP001316087">
    <property type="component" value="Unassembled WGS sequence"/>
</dbReference>
<dbReference type="RefSeq" id="WP_241369629.1">
    <property type="nucleotide sequence ID" value="NZ_JAKZFC010000004.1"/>
</dbReference>
<organism evidence="2 3">
    <name type="scientific">Solibacillus palustris</name>
    <dbReference type="NCBI Taxonomy" id="2908203"/>
    <lineage>
        <taxon>Bacteria</taxon>
        <taxon>Bacillati</taxon>
        <taxon>Bacillota</taxon>
        <taxon>Bacilli</taxon>
        <taxon>Bacillales</taxon>
        <taxon>Caryophanaceae</taxon>
        <taxon>Solibacillus</taxon>
    </lineage>
</organism>
<dbReference type="PANTHER" id="PTHR34474:SF4">
    <property type="entry name" value="HEME OXYGENASE (STAPHYLOBILIN-PRODUCING) 1"/>
    <property type="match status" value="1"/>
</dbReference>
<evidence type="ECO:0000313" key="3">
    <source>
        <dbReference type="Proteomes" id="UP001316087"/>
    </source>
</evidence>
<dbReference type="PANTHER" id="PTHR34474">
    <property type="entry name" value="SIGNAL TRANSDUCTION PROTEIN TRAP"/>
    <property type="match status" value="1"/>
</dbReference>
<reference evidence="2 3" key="1">
    <citation type="submission" date="2022-03" db="EMBL/GenBank/DDBJ databases">
        <authorList>
            <person name="Jo J.-H."/>
            <person name="Im W.-T."/>
        </authorList>
    </citation>
    <scope>NUCLEOTIDE SEQUENCE [LARGE SCALE GENOMIC DNA]</scope>
    <source>
        <strain evidence="2 3">MA9</strain>
    </source>
</reference>
<dbReference type="Pfam" id="PF03992">
    <property type="entry name" value="ABM"/>
    <property type="match status" value="1"/>
</dbReference>